<evidence type="ECO:0000313" key="10">
    <source>
        <dbReference type="EMBL" id="MFD0914970.1"/>
    </source>
</evidence>
<dbReference type="Proteomes" id="UP001597101">
    <property type="component" value="Unassembled WGS sequence"/>
</dbReference>
<comment type="catalytic activity">
    <reaction evidence="7 8">
        <text>UDP-alpha-D-glucose + 2 NAD(+) + H2O = UDP-alpha-D-glucuronate + 2 NADH + 3 H(+)</text>
        <dbReference type="Rhea" id="RHEA:23596"/>
        <dbReference type="ChEBI" id="CHEBI:15377"/>
        <dbReference type="ChEBI" id="CHEBI:15378"/>
        <dbReference type="ChEBI" id="CHEBI:57540"/>
        <dbReference type="ChEBI" id="CHEBI:57945"/>
        <dbReference type="ChEBI" id="CHEBI:58052"/>
        <dbReference type="ChEBI" id="CHEBI:58885"/>
        <dbReference type="EC" id="1.1.1.22"/>
    </reaction>
</comment>
<feature type="domain" description="UDP-glucose/GDP-mannose dehydrogenase C-terminal" evidence="9">
    <location>
        <begin position="324"/>
        <end position="425"/>
    </location>
</feature>
<dbReference type="NCBIfam" id="TIGR03026">
    <property type="entry name" value="NDP-sugDHase"/>
    <property type="match status" value="1"/>
</dbReference>
<dbReference type="SMART" id="SM00984">
    <property type="entry name" value="UDPG_MGDP_dh_C"/>
    <property type="match status" value="1"/>
</dbReference>
<organism evidence="10 11">
    <name type="scientific">Pseudahrensia aquimaris</name>
    <dbReference type="NCBI Taxonomy" id="744461"/>
    <lineage>
        <taxon>Bacteria</taxon>
        <taxon>Pseudomonadati</taxon>
        <taxon>Pseudomonadota</taxon>
        <taxon>Alphaproteobacteria</taxon>
        <taxon>Hyphomicrobiales</taxon>
        <taxon>Ahrensiaceae</taxon>
        <taxon>Pseudahrensia</taxon>
    </lineage>
</organism>
<keyword evidence="11" id="KW-1185">Reference proteome</keyword>
<dbReference type="PIRSF" id="PIRSF500134">
    <property type="entry name" value="UDPglc_DH_bac"/>
    <property type="match status" value="1"/>
</dbReference>
<dbReference type="Gene3D" id="1.20.5.100">
    <property type="entry name" value="Cytochrome c1, transmembrane anchor, C-terminal"/>
    <property type="match status" value="1"/>
</dbReference>
<accession>A0ABW3FCI4</accession>
<dbReference type="PANTHER" id="PTHR43750:SF3">
    <property type="entry name" value="UDP-GLUCOSE 6-DEHYDROGENASE TUAD"/>
    <property type="match status" value="1"/>
</dbReference>
<comment type="caution">
    <text evidence="10">The sequence shown here is derived from an EMBL/GenBank/DDBJ whole genome shotgun (WGS) entry which is preliminary data.</text>
</comment>
<evidence type="ECO:0000256" key="7">
    <source>
        <dbReference type="ARBA" id="ARBA00047473"/>
    </source>
</evidence>
<evidence type="ECO:0000256" key="5">
    <source>
        <dbReference type="ARBA" id="ARBA00023002"/>
    </source>
</evidence>
<dbReference type="Pfam" id="PF00984">
    <property type="entry name" value="UDPG_MGDP_dh"/>
    <property type="match status" value="1"/>
</dbReference>
<dbReference type="SUPFAM" id="SSF52413">
    <property type="entry name" value="UDP-glucose/GDP-mannose dehydrogenase C-terminal domain"/>
    <property type="match status" value="1"/>
</dbReference>
<dbReference type="InterPro" id="IPR036220">
    <property type="entry name" value="UDP-Glc/GDP-Man_DH_C_sf"/>
</dbReference>
<comment type="similarity">
    <text evidence="2 8">Belongs to the UDP-glucose/GDP-mannose dehydrogenase family.</text>
</comment>
<dbReference type="GO" id="GO:0016491">
    <property type="term" value="F:oxidoreductase activity"/>
    <property type="evidence" value="ECO:0007669"/>
    <property type="project" value="UniProtKB-KW"/>
</dbReference>
<evidence type="ECO:0000313" key="11">
    <source>
        <dbReference type="Proteomes" id="UP001597101"/>
    </source>
</evidence>
<dbReference type="SUPFAM" id="SSF48179">
    <property type="entry name" value="6-phosphogluconate dehydrogenase C-terminal domain-like"/>
    <property type="match status" value="1"/>
</dbReference>
<dbReference type="InterPro" id="IPR008927">
    <property type="entry name" value="6-PGluconate_DH-like_C_sf"/>
</dbReference>
<protein>
    <recommendedName>
        <fullName evidence="4 8">UDP-glucose 6-dehydrogenase</fullName>
        <ecNumber evidence="3 8">1.1.1.22</ecNumber>
    </recommendedName>
</protein>
<reference evidence="11" key="1">
    <citation type="journal article" date="2019" name="Int. J. Syst. Evol. Microbiol.">
        <title>The Global Catalogue of Microorganisms (GCM) 10K type strain sequencing project: providing services to taxonomists for standard genome sequencing and annotation.</title>
        <authorList>
            <consortium name="The Broad Institute Genomics Platform"/>
            <consortium name="The Broad Institute Genome Sequencing Center for Infectious Disease"/>
            <person name="Wu L."/>
            <person name="Ma J."/>
        </authorList>
    </citation>
    <scope>NUCLEOTIDE SEQUENCE [LARGE SCALE GENOMIC DNA]</scope>
    <source>
        <strain evidence="11">CCUG 60023</strain>
    </source>
</reference>
<gene>
    <name evidence="10" type="ORF">ACFQ14_00960</name>
</gene>
<evidence type="ECO:0000256" key="6">
    <source>
        <dbReference type="ARBA" id="ARBA00023027"/>
    </source>
</evidence>
<dbReference type="EC" id="1.1.1.22" evidence="3 8"/>
<name>A0ABW3FCI4_9HYPH</name>
<dbReference type="Pfam" id="PF03721">
    <property type="entry name" value="UDPG_MGDP_dh_N"/>
    <property type="match status" value="1"/>
</dbReference>
<dbReference type="Gene3D" id="3.40.50.720">
    <property type="entry name" value="NAD(P)-binding Rossmann-like Domain"/>
    <property type="match status" value="2"/>
</dbReference>
<dbReference type="RefSeq" id="WP_377210824.1">
    <property type="nucleotide sequence ID" value="NZ_JBHTJV010000002.1"/>
</dbReference>
<dbReference type="InterPro" id="IPR014026">
    <property type="entry name" value="UDP-Glc/GDP-Man_DH_dimer"/>
</dbReference>
<dbReference type="PROSITE" id="PS51257">
    <property type="entry name" value="PROKAR_LIPOPROTEIN"/>
    <property type="match status" value="1"/>
</dbReference>
<dbReference type="InterPro" id="IPR036291">
    <property type="entry name" value="NAD(P)-bd_dom_sf"/>
</dbReference>
<evidence type="ECO:0000256" key="8">
    <source>
        <dbReference type="PIRNR" id="PIRNR000124"/>
    </source>
</evidence>
<dbReference type="PANTHER" id="PTHR43750">
    <property type="entry name" value="UDP-GLUCOSE 6-DEHYDROGENASE TUAD"/>
    <property type="match status" value="1"/>
</dbReference>
<keyword evidence="6 8" id="KW-0520">NAD</keyword>
<evidence type="ECO:0000256" key="3">
    <source>
        <dbReference type="ARBA" id="ARBA00012954"/>
    </source>
</evidence>
<dbReference type="InterPro" id="IPR014027">
    <property type="entry name" value="UDP-Glc/GDP-Man_DH_C"/>
</dbReference>
<dbReference type="EMBL" id="JBHTJV010000002">
    <property type="protein sequence ID" value="MFD0914970.1"/>
    <property type="molecule type" value="Genomic_DNA"/>
</dbReference>
<evidence type="ECO:0000259" key="9">
    <source>
        <dbReference type="SMART" id="SM00984"/>
    </source>
</evidence>
<dbReference type="InterPro" id="IPR001732">
    <property type="entry name" value="UDP-Glc/GDP-Man_DH_N"/>
</dbReference>
<comment type="pathway">
    <text evidence="1">Nucleotide-sugar biosynthesis; UDP-alpha-D-glucuronate biosynthesis; UDP-alpha-D-glucuronate from UDP-alpha-D-glucose: step 1/1.</text>
</comment>
<evidence type="ECO:0000256" key="1">
    <source>
        <dbReference type="ARBA" id="ARBA00004701"/>
    </source>
</evidence>
<dbReference type="PIRSF" id="PIRSF000124">
    <property type="entry name" value="UDPglc_GDPman_dh"/>
    <property type="match status" value="1"/>
</dbReference>
<dbReference type="SUPFAM" id="SSF51735">
    <property type="entry name" value="NAD(P)-binding Rossmann-fold domains"/>
    <property type="match status" value="1"/>
</dbReference>
<evidence type="ECO:0000256" key="4">
    <source>
        <dbReference type="ARBA" id="ARBA00015132"/>
    </source>
</evidence>
<proteinExistence type="inferred from homology"/>
<evidence type="ECO:0000256" key="2">
    <source>
        <dbReference type="ARBA" id="ARBA00006601"/>
    </source>
</evidence>
<dbReference type="Pfam" id="PF03720">
    <property type="entry name" value="UDPG_MGDP_dh_C"/>
    <property type="match status" value="1"/>
</dbReference>
<keyword evidence="5 8" id="KW-0560">Oxidoreductase</keyword>
<dbReference type="InterPro" id="IPR028357">
    <property type="entry name" value="UDPglc_DH_bac"/>
</dbReference>
<sequence length="446" mass="47827">MKIAMIGTGYVGLVTGACLAKIGHRVTCVDQDSSKVRALRRGNIPIYEPGLETVVEQAVAKKKLTFTTDLAKAVKANDIVFIAVGTPQASDGRSDLRDVEAAAKQIAKAANKSKIVVVKSTVPAGTCKRVGRILGKHGGEHTFDVVSNPEFLREGDAVNDFLDPDRIVIGTATERAANAMRKLYAPFEPQDVPLVLTSLETSELIKYSANAFLATKVAFINEMANLCDATGADIEALSRGIGLDNRIGRAFLKPGPGYGGSCFPKDTLALTVQAQEADCPVRIVESVVDSNSFHIRRLGRRITDFCAASWGETSNVPLVGKRIAILGLAFKANTDDVRSAASTVIAPLLSKQGAEIVGYDPAADKAITELIPTLERAKSIEEAIKGADAAIVLTEWAEIGAIDWPTMHDLMRQPVVVDLRNLYNTVKMAQNGFYYLSLGRPHIAPV</sequence>
<dbReference type="InterPro" id="IPR017476">
    <property type="entry name" value="UDP-Glc/GDP-Man"/>
</dbReference>